<feature type="coiled-coil region" evidence="6">
    <location>
        <begin position="127"/>
        <end position="154"/>
    </location>
</feature>
<dbReference type="InterPro" id="IPR036890">
    <property type="entry name" value="HATPase_C_sf"/>
</dbReference>
<evidence type="ECO:0000259" key="8">
    <source>
        <dbReference type="PROSITE" id="PS50112"/>
    </source>
</evidence>
<name>A0A1I2LZX8_9EURY</name>
<dbReference type="Pfam" id="PF02518">
    <property type="entry name" value="HATPase_c"/>
    <property type="match status" value="1"/>
</dbReference>
<dbReference type="InterPro" id="IPR029016">
    <property type="entry name" value="GAF-like_dom_sf"/>
</dbReference>
<proteinExistence type="predicted"/>
<dbReference type="InterPro" id="IPR013656">
    <property type="entry name" value="PAS_4"/>
</dbReference>
<dbReference type="PANTHER" id="PTHR43711">
    <property type="entry name" value="TWO-COMPONENT HISTIDINE KINASE"/>
    <property type="match status" value="1"/>
</dbReference>
<dbReference type="SUPFAM" id="SSF47384">
    <property type="entry name" value="Homodimeric domain of signal transducing histidine kinase"/>
    <property type="match status" value="1"/>
</dbReference>
<dbReference type="Gene3D" id="1.10.287.130">
    <property type="match status" value="1"/>
</dbReference>
<dbReference type="SMART" id="SM00388">
    <property type="entry name" value="HisKA"/>
    <property type="match status" value="1"/>
</dbReference>
<evidence type="ECO:0000256" key="4">
    <source>
        <dbReference type="ARBA" id="ARBA00022777"/>
    </source>
</evidence>
<dbReference type="SUPFAM" id="SSF55785">
    <property type="entry name" value="PYP-like sensor domain (PAS domain)"/>
    <property type="match status" value="1"/>
</dbReference>
<evidence type="ECO:0000313" key="11">
    <source>
        <dbReference type="Proteomes" id="UP000198876"/>
    </source>
</evidence>
<dbReference type="SMART" id="SM00387">
    <property type="entry name" value="HATPase_c"/>
    <property type="match status" value="1"/>
</dbReference>
<keyword evidence="4" id="KW-0418">Kinase</keyword>
<dbReference type="CDD" id="cd00075">
    <property type="entry name" value="HATPase"/>
    <property type="match status" value="1"/>
</dbReference>
<dbReference type="PROSITE" id="PS50112">
    <property type="entry name" value="PAS"/>
    <property type="match status" value="1"/>
</dbReference>
<dbReference type="InterPro" id="IPR003018">
    <property type="entry name" value="GAF"/>
</dbReference>
<dbReference type="SUPFAM" id="SSF55874">
    <property type="entry name" value="ATPase domain of HSP90 chaperone/DNA topoisomerase II/histidine kinase"/>
    <property type="match status" value="1"/>
</dbReference>
<evidence type="ECO:0000256" key="5">
    <source>
        <dbReference type="ARBA" id="ARBA00023012"/>
    </source>
</evidence>
<gene>
    <name evidence="10" type="ORF">SAMN04488063_0444</name>
</gene>
<feature type="domain" description="PAS" evidence="8">
    <location>
        <begin position="288"/>
        <end position="362"/>
    </location>
</feature>
<dbReference type="InterPro" id="IPR003661">
    <property type="entry name" value="HisK_dim/P_dom"/>
</dbReference>
<dbReference type="NCBIfam" id="TIGR00229">
    <property type="entry name" value="sensory_box"/>
    <property type="match status" value="1"/>
</dbReference>
<dbReference type="InterPro" id="IPR050736">
    <property type="entry name" value="Sensor_HK_Regulatory"/>
</dbReference>
<feature type="domain" description="Histidine kinase" evidence="7">
    <location>
        <begin position="585"/>
        <end position="781"/>
    </location>
</feature>
<dbReference type="PROSITE" id="PS50109">
    <property type="entry name" value="HIS_KIN"/>
    <property type="match status" value="1"/>
</dbReference>
<evidence type="ECO:0000256" key="1">
    <source>
        <dbReference type="ARBA" id="ARBA00000085"/>
    </source>
</evidence>
<dbReference type="InterPro" id="IPR036097">
    <property type="entry name" value="HisK_dim/P_sf"/>
</dbReference>
<evidence type="ECO:0000256" key="6">
    <source>
        <dbReference type="SAM" id="Coils"/>
    </source>
</evidence>
<organism evidence="10 11">
    <name type="scientific">Halopelagius inordinatus</name>
    <dbReference type="NCBI Taxonomy" id="553467"/>
    <lineage>
        <taxon>Archaea</taxon>
        <taxon>Methanobacteriati</taxon>
        <taxon>Methanobacteriota</taxon>
        <taxon>Stenosarchaea group</taxon>
        <taxon>Halobacteria</taxon>
        <taxon>Halobacteriales</taxon>
        <taxon>Haloferacaceae</taxon>
    </lineage>
</organism>
<dbReference type="STRING" id="553467.SAMN04488063_0444"/>
<dbReference type="SMART" id="SM00065">
    <property type="entry name" value="GAF"/>
    <property type="match status" value="2"/>
</dbReference>
<keyword evidence="6" id="KW-0175">Coiled coil</keyword>
<dbReference type="InterPro" id="IPR000014">
    <property type="entry name" value="PAS"/>
</dbReference>
<dbReference type="CDD" id="cd00082">
    <property type="entry name" value="HisKA"/>
    <property type="match status" value="1"/>
</dbReference>
<feature type="domain" description="PAC" evidence="9">
    <location>
        <begin position="362"/>
        <end position="414"/>
    </location>
</feature>
<dbReference type="RefSeq" id="WP_092887791.1">
    <property type="nucleotide sequence ID" value="NZ_FOOQ01000001.1"/>
</dbReference>
<dbReference type="InterPro" id="IPR005467">
    <property type="entry name" value="His_kinase_dom"/>
</dbReference>
<dbReference type="Pfam" id="PF08448">
    <property type="entry name" value="PAS_4"/>
    <property type="match status" value="1"/>
</dbReference>
<dbReference type="Gene3D" id="3.30.450.40">
    <property type="match status" value="2"/>
</dbReference>
<keyword evidence="11" id="KW-1185">Reference proteome</keyword>
<dbReference type="PROSITE" id="PS50113">
    <property type="entry name" value="PAC"/>
    <property type="match status" value="1"/>
</dbReference>
<sequence>MTTALYVSGDDERRRSIAAQLRDAADEIVVREATPDGLTNGLAGADCVVVDIVATELSHARVRDSGYRGPTIAYGPESYDALERRTRDGFTDVVRESDAGPAVLADRIARHAAAGADSESSGQDRAREETLTRLHETNRELLRAEDTADVAEITVRTASEVLELDVAVFGAYDPDARSIVPVEASEAARELVPELTTRSYGPETGAYDLFDAGDSRLFEDAGERFGTSEPLGPTIVVPLGRHGLLLVGDADTERRTIPPEALDLTRLLAANAETALDRAEREAALRAERDRIAVLFRNTSDAIVDVEYVGGDPVVRSTNPAFESVFGYEESHVRGENLDDVIVSSDDRETAEHYNRDAVGGERIEREVRRETADGTRDFLLRAVPLDPDGGTNRVYGIYTDITERKRHERTLNSLHETARQLMRAETPKGVAEVAVDDIEDILGYPLYSIRLYDEEADELALVAASDRTFEALGERPSFPRGDGVVWRTFESGDPAVFDSVAEIDEAYARSGIGSVMYVPLGDHGVLSFGVFEPETFDESDMHLTNLLAATVEAALDRAERTQLLRSREAELERQNDRLEEFASVVSHDLRNPLSVARGYLELANDACDSPETDEYFECIERAHERMARLISDLLSLARQGHTVGETEQAPVGELAERSWGVITSGDAELRVADAPTVEADPERLTTILENLFRNSVEHGGDAVTVRVGALDDGDGFFVADDGVGIPESDREDVFDRGFSTGDDGTGFGLGIVRSIVDAHDWDVVLTESETGGTRFEIRTE</sequence>
<dbReference type="Gene3D" id="3.30.565.10">
    <property type="entry name" value="Histidine kinase-like ATPase, C-terminal domain"/>
    <property type="match status" value="1"/>
</dbReference>
<dbReference type="PANTHER" id="PTHR43711:SF1">
    <property type="entry name" value="HISTIDINE KINASE 1"/>
    <property type="match status" value="1"/>
</dbReference>
<evidence type="ECO:0000259" key="9">
    <source>
        <dbReference type="PROSITE" id="PS50113"/>
    </source>
</evidence>
<dbReference type="GO" id="GO:0000155">
    <property type="term" value="F:phosphorelay sensor kinase activity"/>
    <property type="evidence" value="ECO:0007669"/>
    <property type="project" value="InterPro"/>
</dbReference>
<feature type="coiled-coil region" evidence="6">
    <location>
        <begin position="262"/>
        <end position="289"/>
    </location>
</feature>
<dbReference type="OrthoDB" id="8127at2157"/>
<comment type="catalytic activity">
    <reaction evidence="1">
        <text>ATP + protein L-histidine = ADP + protein N-phospho-L-histidine.</text>
        <dbReference type="EC" id="2.7.13.3"/>
    </reaction>
</comment>
<dbReference type="InterPro" id="IPR003594">
    <property type="entry name" value="HATPase_dom"/>
</dbReference>
<protein>
    <recommendedName>
        <fullName evidence="2">histidine kinase</fullName>
        <ecNumber evidence="2">2.7.13.3</ecNumber>
    </recommendedName>
</protein>
<dbReference type="EMBL" id="FOOQ01000001">
    <property type="protein sequence ID" value="SFF82837.1"/>
    <property type="molecule type" value="Genomic_DNA"/>
</dbReference>
<evidence type="ECO:0000256" key="3">
    <source>
        <dbReference type="ARBA" id="ARBA00022679"/>
    </source>
</evidence>
<evidence type="ECO:0000256" key="2">
    <source>
        <dbReference type="ARBA" id="ARBA00012438"/>
    </source>
</evidence>
<dbReference type="InterPro" id="IPR000700">
    <property type="entry name" value="PAS-assoc_C"/>
</dbReference>
<keyword evidence="5" id="KW-0902">Two-component regulatory system</keyword>
<reference evidence="11" key="1">
    <citation type="submission" date="2016-10" db="EMBL/GenBank/DDBJ databases">
        <authorList>
            <person name="Varghese N."/>
            <person name="Submissions S."/>
        </authorList>
    </citation>
    <scope>NUCLEOTIDE SEQUENCE [LARGE SCALE GENOMIC DNA]</scope>
    <source>
        <strain evidence="11">CGMCC 1.7739</strain>
    </source>
</reference>
<evidence type="ECO:0000259" key="7">
    <source>
        <dbReference type="PROSITE" id="PS50109"/>
    </source>
</evidence>
<dbReference type="EC" id="2.7.13.3" evidence="2"/>
<dbReference type="SUPFAM" id="SSF55781">
    <property type="entry name" value="GAF domain-like"/>
    <property type="match status" value="2"/>
</dbReference>
<dbReference type="InterPro" id="IPR035965">
    <property type="entry name" value="PAS-like_dom_sf"/>
</dbReference>
<accession>A0A1I2LZX8</accession>
<keyword evidence="3" id="KW-0808">Transferase</keyword>
<dbReference type="Pfam" id="PF13185">
    <property type="entry name" value="GAF_2"/>
    <property type="match status" value="1"/>
</dbReference>
<dbReference type="Gene3D" id="3.30.450.20">
    <property type="entry name" value="PAS domain"/>
    <property type="match status" value="1"/>
</dbReference>
<dbReference type="Pfam" id="PF00512">
    <property type="entry name" value="HisKA"/>
    <property type="match status" value="1"/>
</dbReference>
<dbReference type="Proteomes" id="UP000198876">
    <property type="component" value="Unassembled WGS sequence"/>
</dbReference>
<evidence type="ECO:0000313" key="10">
    <source>
        <dbReference type="EMBL" id="SFF82837.1"/>
    </source>
</evidence>
<dbReference type="AlphaFoldDB" id="A0A1I2LZX8"/>